<sequence>PGAKVHRSKDDIKYEQSKRVKKERETFRKHLVEMIAEGESQPVIESRFNTRLPPLTEHGAGVAQMEKAILRYYYYINNGIDTDHVAPMEEYWMNNMKKRIRASVKAEANHKLMEQIEDEIREDYILSVKKAIVDFVLKDPNESAGGVSTSKSNAEDEADFMPAHRIELTIVPKPWHNSFLAALRFSQKHLHAINSCMAQVLDLWFSQFNSLRLVDSKEFFRKGSALELSSFQHTCVKSIESAKETLLKKWMNEVQNIFYQGNKKNLIPPNKDEAKLEAFYRCASVLMTKNLQLLGLNSMQDYTDMGQRYMVLSNFVRQLAAVNSMKIYKEISDSKEPSFKVLSDILPSDYL</sequence>
<name>A0A3P7LFH6_DIBLA</name>
<dbReference type="OrthoDB" id="5593012at2759"/>
<gene>
    <name evidence="1" type="ORF">DILT_LOCUS6428</name>
</gene>
<dbReference type="EMBL" id="UYRU01049494">
    <property type="protein sequence ID" value="VDN10597.1"/>
    <property type="molecule type" value="Genomic_DNA"/>
</dbReference>
<dbReference type="Proteomes" id="UP000281553">
    <property type="component" value="Unassembled WGS sequence"/>
</dbReference>
<feature type="non-terminal residue" evidence="1">
    <location>
        <position position="1"/>
    </location>
</feature>
<proteinExistence type="predicted"/>
<accession>A0A3P7LFH6</accession>
<evidence type="ECO:0000313" key="2">
    <source>
        <dbReference type="Proteomes" id="UP000281553"/>
    </source>
</evidence>
<protein>
    <submittedName>
        <fullName evidence="1">Uncharacterized protein</fullName>
    </submittedName>
</protein>
<keyword evidence="2" id="KW-1185">Reference proteome</keyword>
<dbReference type="AlphaFoldDB" id="A0A3P7LFH6"/>
<reference evidence="1 2" key="1">
    <citation type="submission" date="2018-11" db="EMBL/GenBank/DDBJ databases">
        <authorList>
            <consortium name="Pathogen Informatics"/>
        </authorList>
    </citation>
    <scope>NUCLEOTIDE SEQUENCE [LARGE SCALE GENOMIC DNA]</scope>
</reference>
<evidence type="ECO:0000313" key="1">
    <source>
        <dbReference type="EMBL" id="VDN10597.1"/>
    </source>
</evidence>
<organism evidence="1 2">
    <name type="scientific">Dibothriocephalus latus</name>
    <name type="common">Fish tapeworm</name>
    <name type="synonym">Diphyllobothrium latum</name>
    <dbReference type="NCBI Taxonomy" id="60516"/>
    <lineage>
        <taxon>Eukaryota</taxon>
        <taxon>Metazoa</taxon>
        <taxon>Spiralia</taxon>
        <taxon>Lophotrochozoa</taxon>
        <taxon>Platyhelminthes</taxon>
        <taxon>Cestoda</taxon>
        <taxon>Eucestoda</taxon>
        <taxon>Diphyllobothriidea</taxon>
        <taxon>Diphyllobothriidae</taxon>
        <taxon>Dibothriocephalus</taxon>
    </lineage>
</organism>